<keyword evidence="11" id="KW-0902">Two-component regulatory system</keyword>
<evidence type="ECO:0000256" key="13">
    <source>
        <dbReference type="SAM" id="MobiDB-lite"/>
    </source>
</evidence>
<keyword evidence="9" id="KW-0418">Kinase</keyword>
<dbReference type="GO" id="GO:0005524">
    <property type="term" value="F:ATP binding"/>
    <property type="evidence" value="ECO:0007669"/>
    <property type="project" value="UniProtKB-KW"/>
</dbReference>
<dbReference type="FunFam" id="3.30.565.10:FF:000023">
    <property type="entry name" value="PAS domain-containing sensor histidine kinase"/>
    <property type="match status" value="1"/>
</dbReference>
<dbReference type="Pfam" id="PF00512">
    <property type="entry name" value="HisKA"/>
    <property type="match status" value="1"/>
</dbReference>
<reference evidence="15 16" key="1">
    <citation type="journal article" date="2016" name="Nat. Commun.">
        <title>Thousands of microbial genomes shed light on interconnected biogeochemical processes in an aquifer system.</title>
        <authorList>
            <person name="Anantharaman K."/>
            <person name="Brown C.T."/>
            <person name="Hug L.A."/>
            <person name="Sharon I."/>
            <person name="Castelle C.J."/>
            <person name="Probst A.J."/>
            <person name="Thomas B.C."/>
            <person name="Singh A."/>
            <person name="Wilkins M.J."/>
            <person name="Karaoz U."/>
            <person name="Brodie E.L."/>
            <person name="Williams K.H."/>
            <person name="Hubbard S.S."/>
            <person name="Banfield J.F."/>
        </authorList>
    </citation>
    <scope>NUCLEOTIDE SEQUENCE [LARGE SCALE GENOMIC DNA]</scope>
</reference>
<feature type="region of interest" description="Disordered" evidence="13">
    <location>
        <begin position="1"/>
        <end position="20"/>
    </location>
</feature>
<dbReference type="InterPro" id="IPR004358">
    <property type="entry name" value="Sig_transdc_His_kin-like_C"/>
</dbReference>
<dbReference type="Gene3D" id="3.30.565.10">
    <property type="entry name" value="Histidine kinase-like ATPase, C-terminal domain"/>
    <property type="match status" value="1"/>
</dbReference>
<dbReference type="Gene3D" id="1.10.287.130">
    <property type="match status" value="1"/>
</dbReference>
<proteinExistence type="predicted"/>
<evidence type="ECO:0000259" key="14">
    <source>
        <dbReference type="PROSITE" id="PS50109"/>
    </source>
</evidence>
<dbReference type="InterPro" id="IPR036890">
    <property type="entry name" value="HATPase_C_sf"/>
</dbReference>
<dbReference type="InterPro" id="IPR005467">
    <property type="entry name" value="His_kinase_dom"/>
</dbReference>
<organism evidence="15 16">
    <name type="scientific">Candidatus Blackburnbacteria bacterium RIFCSPLOWO2_01_FULL_40_20</name>
    <dbReference type="NCBI Taxonomy" id="1797519"/>
    <lineage>
        <taxon>Bacteria</taxon>
        <taxon>Candidatus Blackburniibacteriota</taxon>
    </lineage>
</organism>
<dbReference type="SUPFAM" id="SSF55874">
    <property type="entry name" value="ATPase domain of HSP90 chaperone/DNA topoisomerase II/histidine kinase"/>
    <property type="match status" value="1"/>
</dbReference>
<sequence length="261" mass="29114">MDQPTNQAPTKANQSTQVALDQNQTPAPVDFVSMVAHELKTPLTSLRGYLSVFIEENAKSMTPEQNMFLSRMDIASTQLSTLVENLLNTSRIERGVITLNPEVVEWVPFVKTIFVEFENRAKERKIELEFIEPTTGFTKLMVDKLRITEVISNLITNAITYNKEGGKIILSIEVKDNEVVTHVQDTGIGIAKEAQGKLFEKYYRVQNSAAGRANGTGLGLYVSKVFVQMHKGKIWVNSESDKGSTFSFSLPVARDVPSVQK</sequence>
<dbReference type="GO" id="GO:0000155">
    <property type="term" value="F:phosphorelay sensor kinase activity"/>
    <property type="evidence" value="ECO:0007669"/>
    <property type="project" value="InterPro"/>
</dbReference>
<evidence type="ECO:0000256" key="4">
    <source>
        <dbReference type="ARBA" id="ARBA00012438"/>
    </source>
</evidence>
<evidence type="ECO:0000256" key="3">
    <source>
        <dbReference type="ARBA" id="ARBA00004314"/>
    </source>
</evidence>
<keyword evidence="7" id="KW-0808">Transferase</keyword>
<evidence type="ECO:0000313" key="15">
    <source>
        <dbReference type="EMBL" id="OGY13236.1"/>
    </source>
</evidence>
<dbReference type="SUPFAM" id="SSF47384">
    <property type="entry name" value="Homodimeric domain of signal transducing histidine kinase"/>
    <property type="match status" value="1"/>
</dbReference>
<dbReference type="CDD" id="cd00075">
    <property type="entry name" value="HATPase"/>
    <property type="match status" value="1"/>
</dbReference>
<dbReference type="SMART" id="SM00388">
    <property type="entry name" value="HisKA"/>
    <property type="match status" value="1"/>
</dbReference>
<dbReference type="PROSITE" id="PS50109">
    <property type="entry name" value="HIS_KIN"/>
    <property type="match status" value="1"/>
</dbReference>
<dbReference type="AlphaFoldDB" id="A0A1G1VD99"/>
<keyword evidence="10" id="KW-0067">ATP-binding</keyword>
<keyword evidence="6" id="KW-0597">Phosphoprotein</keyword>
<evidence type="ECO:0000256" key="11">
    <source>
        <dbReference type="ARBA" id="ARBA00023012"/>
    </source>
</evidence>
<dbReference type="SMART" id="SM00387">
    <property type="entry name" value="HATPase_c"/>
    <property type="match status" value="1"/>
</dbReference>
<dbReference type="PANTHER" id="PTHR43711">
    <property type="entry name" value="TWO-COMPONENT HISTIDINE KINASE"/>
    <property type="match status" value="1"/>
</dbReference>
<keyword evidence="12" id="KW-0472">Membrane</keyword>
<evidence type="ECO:0000256" key="10">
    <source>
        <dbReference type="ARBA" id="ARBA00022840"/>
    </source>
</evidence>
<dbReference type="Proteomes" id="UP000178659">
    <property type="component" value="Unassembled WGS sequence"/>
</dbReference>
<comment type="caution">
    <text evidence="15">The sequence shown here is derived from an EMBL/GenBank/DDBJ whole genome shotgun (WGS) entry which is preliminary data.</text>
</comment>
<dbReference type="EC" id="2.7.13.3" evidence="4"/>
<evidence type="ECO:0000256" key="8">
    <source>
        <dbReference type="ARBA" id="ARBA00022741"/>
    </source>
</evidence>
<evidence type="ECO:0000256" key="9">
    <source>
        <dbReference type="ARBA" id="ARBA00022777"/>
    </source>
</evidence>
<dbReference type="InterPro" id="IPR050736">
    <property type="entry name" value="Sensor_HK_Regulatory"/>
</dbReference>
<evidence type="ECO:0000256" key="6">
    <source>
        <dbReference type="ARBA" id="ARBA00022553"/>
    </source>
</evidence>
<dbReference type="PANTHER" id="PTHR43711:SF31">
    <property type="entry name" value="HISTIDINE KINASE"/>
    <property type="match status" value="1"/>
</dbReference>
<dbReference type="EMBL" id="MHCC01000018">
    <property type="protein sequence ID" value="OGY13236.1"/>
    <property type="molecule type" value="Genomic_DNA"/>
</dbReference>
<dbReference type="InterPro" id="IPR003594">
    <property type="entry name" value="HATPase_dom"/>
</dbReference>
<dbReference type="InterPro" id="IPR036097">
    <property type="entry name" value="HisK_dim/P_sf"/>
</dbReference>
<name>A0A1G1VD99_9BACT</name>
<comment type="subcellular location">
    <subcellularLocation>
        <location evidence="2">Cell membrane</location>
    </subcellularLocation>
    <subcellularLocation>
        <location evidence="3">Membrane raft</location>
        <topology evidence="3">Multi-pass membrane protein</topology>
    </subcellularLocation>
</comment>
<dbReference type="PRINTS" id="PR00344">
    <property type="entry name" value="BCTRLSENSOR"/>
</dbReference>
<dbReference type="FunFam" id="1.10.287.130:FF:000001">
    <property type="entry name" value="Two-component sensor histidine kinase"/>
    <property type="match status" value="1"/>
</dbReference>
<comment type="catalytic activity">
    <reaction evidence="1">
        <text>ATP + protein L-histidine = ADP + protein N-phospho-L-histidine.</text>
        <dbReference type="EC" id="2.7.13.3"/>
    </reaction>
</comment>
<dbReference type="GO" id="GO:0005886">
    <property type="term" value="C:plasma membrane"/>
    <property type="evidence" value="ECO:0007669"/>
    <property type="project" value="UniProtKB-SubCell"/>
</dbReference>
<gene>
    <name evidence="15" type="ORF">A3A77_01540</name>
</gene>
<evidence type="ECO:0000256" key="7">
    <source>
        <dbReference type="ARBA" id="ARBA00022679"/>
    </source>
</evidence>
<evidence type="ECO:0000256" key="1">
    <source>
        <dbReference type="ARBA" id="ARBA00000085"/>
    </source>
</evidence>
<accession>A0A1G1VD99</accession>
<dbReference type="GO" id="GO:0045121">
    <property type="term" value="C:membrane raft"/>
    <property type="evidence" value="ECO:0007669"/>
    <property type="project" value="UniProtKB-SubCell"/>
</dbReference>
<evidence type="ECO:0000313" key="16">
    <source>
        <dbReference type="Proteomes" id="UP000178659"/>
    </source>
</evidence>
<evidence type="ECO:0000256" key="5">
    <source>
        <dbReference type="ARBA" id="ARBA00022475"/>
    </source>
</evidence>
<evidence type="ECO:0000256" key="2">
    <source>
        <dbReference type="ARBA" id="ARBA00004236"/>
    </source>
</evidence>
<feature type="domain" description="Histidine kinase" evidence="14">
    <location>
        <begin position="34"/>
        <end position="254"/>
    </location>
</feature>
<protein>
    <recommendedName>
        <fullName evidence="4">histidine kinase</fullName>
        <ecNumber evidence="4">2.7.13.3</ecNumber>
    </recommendedName>
</protein>
<dbReference type="CDD" id="cd00082">
    <property type="entry name" value="HisKA"/>
    <property type="match status" value="1"/>
</dbReference>
<dbReference type="InterPro" id="IPR003661">
    <property type="entry name" value="HisK_dim/P_dom"/>
</dbReference>
<evidence type="ECO:0000256" key="12">
    <source>
        <dbReference type="ARBA" id="ARBA00023136"/>
    </source>
</evidence>
<dbReference type="Pfam" id="PF02518">
    <property type="entry name" value="HATPase_c"/>
    <property type="match status" value="1"/>
</dbReference>
<keyword evidence="8" id="KW-0547">Nucleotide-binding</keyword>
<keyword evidence="5" id="KW-1003">Cell membrane</keyword>